<keyword evidence="4" id="KW-1185">Reference proteome</keyword>
<dbReference type="InterPro" id="IPR006860">
    <property type="entry name" value="FecR"/>
</dbReference>
<organism evidence="3 4">
    <name type="scientific">Chryseobacterium soli</name>
    <dbReference type="NCBI Taxonomy" id="445961"/>
    <lineage>
        <taxon>Bacteria</taxon>
        <taxon>Pseudomonadati</taxon>
        <taxon>Bacteroidota</taxon>
        <taxon>Flavobacteriia</taxon>
        <taxon>Flavobacteriales</taxon>
        <taxon>Weeksellaceae</taxon>
        <taxon>Chryseobacterium group</taxon>
        <taxon>Chryseobacterium</taxon>
    </lineage>
</organism>
<keyword evidence="3" id="KW-0418">Kinase</keyword>
<accession>A0A086A3V4</accession>
<dbReference type="GO" id="GO:0016989">
    <property type="term" value="F:sigma factor antagonist activity"/>
    <property type="evidence" value="ECO:0007669"/>
    <property type="project" value="TreeGrafter"/>
</dbReference>
<dbReference type="PANTHER" id="PTHR30273">
    <property type="entry name" value="PERIPLASMIC SIGNAL SENSOR AND SIGMA FACTOR ACTIVATOR FECR-RELATED"/>
    <property type="match status" value="1"/>
</dbReference>
<dbReference type="OrthoDB" id="651134at2"/>
<dbReference type="STRING" id="445961.IW15_16630"/>
<dbReference type="Pfam" id="PF04773">
    <property type="entry name" value="FecR"/>
    <property type="match status" value="1"/>
</dbReference>
<dbReference type="Proteomes" id="UP000028705">
    <property type="component" value="Unassembled WGS sequence"/>
</dbReference>
<sequence length="319" mass="35642">MKYCMKSLKYKNTEAFVFKLWKREISGETISEKETEVLTIWKAHAEKSLDQNHLEESRERVLSLLEPYFIQPVTIAPRLTFRNYAYKIAAVIILLLSLGGIFTYQTFFKADIYTAESGTRTVHLEDGSVVTLLRGAELTVEKSFPAETRIVDLKGDAVFSVAKSKIHPFIVRADGFSTKVLGTVFKVSQSGITKAVELYEGKVAVSSSGIPVSYLTPHQKWTNFGIAHTSAIVSLIVPKTSGKKHPVVLSLSFNDVPLKQVVDILQKNDEIRILYPSEAAEKKITADFTGGSTDENMEALAFILGLEVQKENRIYTLKK</sequence>
<keyword evidence="1" id="KW-0472">Membrane</keyword>
<gene>
    <name evidence="3" type="ORF">IW15_16630</name>
</gene>
<comment type="caution">
    <text evidence="3">The sequence shown here is derived from an EMBL/GenBank/DDBJ whole genome shotgun (WGS) entry which is preliminary data.</text>
</comment>
<dbReference type="PIRSF" id="PIRSF018266">
    <property type="entry name" value="FecR"/>
    <property type="match status" value="1"/>
</dbReference>
<keyword evidence="3" id="KW-0808">Transferase</keyword>
<dbReference type="AlphaFoldDB" id="A0A086A3V4"/>
<evidence type="ECO:0000313" key="3">
    <source>
        <dbReference type="EMBL" id="KFF11368.1"/>
    </source>
</evidence>
<feature type="transmembrane region" description="Helical" evidence="1">
    <location>
        <begin position="84"/>
        <end position="104"/>
    </location>
</feature>
<name>A0A086A3V4_9FLAO</name>
<evidence type="ECO:0000313" key="4">
    <source>
        <dbReference type="Proteomes" id="UP000028705"/>
    </source>
</evidence>
<protein>
    <submittedName>
        <fullName evidence="3">Histidine kinase</fullName>
    </submittedName>
</protein>
<feature type="domain" description="FecR protein" evidence="2">
    <location>
        <begin position="111"/>
        <end position="203"/>
    </location>
</feature>
<keyword evidence="1" id="KW-1133">Transmembrane helix</keyword>
<keyword evidence="1" id="KW-0812">Transmembrane</keyword>
<dbReference type="InterPro" id="IPR012373">
    <property type="entry name" value="Ferrdict_sens_TM"/>
</dbReference>
<dbReference type="eggNOG" id="COG3712">
    <property type="taxonomic scope" value="Bacteria"/>
</dbReference>
<evidence type="ECO:0000256" key="1">
    <source>
        <dbReference type="SAM" id="Phobius"/>
    </source>
</evidence>
<dbReference type="GO" id="GO:0016301">
    <property type="term" value="F:kinase activity"/>
    <property type="evidence" value="ECO:0007669"/>
    <property type="project" value="UniProtKB-KW"/>
</dbReference>
<reference evidence="3 4" key="1">
    <citation type="submission" date="2014-07" db="EMBL/GenBank/DDBJ databases">
        <title>Genome of Chryseobacterium soli DSM 19298.</title>
        <authorList>
            <person name="Stropko S.J."/>
            <person name="Pipes S.E."/>
            <person name="Newman J."/>
        </authorList>
    </citation>
    <scope>NUCLEOTIDE SEQUENCE [LARGE SCALE GENOMIC DNA]</scope>
    <source>
        <strain evidence="3 4">DSM 19298</strain>
    </source>
</reference>
<dbReference type="Gene3D" id="2.60.120.1440">
    <property type="match status" value="1"/>
</dbReference>
<dbReference type="PANTHER" id="PTHR30273:SF2">
    <property type="entry name" value="PROTEIN FECR"/>
    <property type="match status" value="1"/>
</dbReference>
<dbReference type="EMBL" id="JPRH01000007">
    <property type="protein sequence ID" value="KFF11368.1"/>
    <property type="molecule type" value="Genomic_DNA"/>
</dbReference>
<proteinExistence type="predicted"/>
<dbReference type="Gene3D" id="3.55.50.30">
    <property type="match status" value="1"/>
</dbReference>
<evidence type="ECO:0000259" key="2">
    <source>
        <dbReference type="Pfam" id="PF04773"/>
    </source>
</evidence>